<dbReference type="AlphaFoldDB" id="A0A0Q1A9V5"/>
<dbReference type="EC" id="4.2.1.17" evidence="3"/>
<dbReference type="Pfam" id="PF16113">
    <property type="entry name" value="ECH_2"/>
    <property type="match status" value="1"/>
</dbReference>
<keyword evidence="3" id="KW-0456">Lyase</keyword>
<dbReference type="Proteomes" id="UP000050517">
    <property type="component" value="Unassembled WGS sequence"/>
</dbReference>
<dbReference type="PATRIC" id="fig|1544416.3.peg.1651"/>
<dbReference type="EMBL" id="LKST01000003">
    <property type="protein sequence ID" value="KQB83576.1"/>
    <property type="molecule type" value="Genomic_DNA"/>
</dbReference>
<accession>A0A0Q1A9V5</accession>
<dbReference type="InterPro" id="IPR029045">
    <property type="entry name" value="ClpP/crotonase-like_dom_sf"/>
</dbReference>
<dbReference type="PANTHER" id="PTHR43176:SF5">
    <property type="entry name" value="3-HYDROXYISOBUTYRYL-COA HYDROLASE-LIKE PROTEIN 4, MITOCHONDRIAL"/>
    <property type="match status" value="1"/>
</dbReference>
<proteinExistence type="predicted"/>
<evidence type="ECO:0000313" key="4">
    <source>
        <dbReference type="Proteomes" id="UP000050517"/>
    </source>
</evidence>
<keyword evidence="1" id="KW-0378">Hydrolase</keyword>
<dbReference type="RefSeq" id="WP_055122757.1">
    <property type="nucleotide sequence ID" value="NZ_LKST01000003.1"/>
</dbReference>
<comment type="caution">
    <text evidence="3">The sequence shown here is derived from an EMBL/GenBank/DDBJ whole genome shotgun (WGS) entry which is preliminary data.</text>
</comment>
<dbReference type="GO" id="GO:0004300">
    <property type="term" value="F:enoyl-CoA hydratase activity"/>
    <property type="evidence" value="ECO:0007669"/>
    <property type="project" value="UniProtKB-EC"/>
</dbReference>
<protein>
    <submittedName>
        <fullName evidence="3">Putative enoyl-CoA hydratase echA8</fullName>
        <ecNumber evidence="3">4.2.1.17</ecNumber>
    </submittedName>
</protein>
<dbReference type="GO" id="GO:0003860">
    <property type="term" value="F:3-hydroxyisobutyryl-CoA hydrolase activity"/>
    <property type="evidence" value="ECO:0007669"/>
    <property type="project" value="InterPro"/>
</dbReference>
<gene>
    <name evidence="3" type="primary">echA8_2</name>
    <name evidence="3" type="ORF">Cocul_01646</name>
</gene>
<dbReference type="InterPro" id="IPR045004">
    <property type="entry name" value="ECH_dom"/>
</dbReference>
<dbReference type="PANTHER" id="PTHR43176">
    <property type="entry name" value="3-HYDROXYISOBUTYRYL-COA HYDROLASE-RELATED"/>
    <property type="match status" value="1"/>
</dbReference>
<organism evidence="3 4">
    <name type="scientific">Corynebacterium oculi</name>
    <dbReference type="NCBI Taxonomy" id="1544416"/>
    <lineage>
        <taxon>Bacteria</taxon>
        <taxon>Bacillati</taxon>
        <taxon>Actinomycetota</taxon>
        <taxon>Actinomycetes</taxon>
        <taxon>Mycobacteriales</taxon>
        <taxon>Corynebacteriaceae</taxon>
        <taxon>Corynebacterium</taxon>
    </lineage>
</organism>
<reference evidence="3 4" key="1">
    <citation type="submission" date="2015-10" db="EMBL/GenBank/DDBJ databases">
        <title>Corynebacteirum lowii and Corynebacterium oculi species nova, derived from human clinical disease and and emended description of Corynebacterium mastiditis.</title>
        <authorList>
            <person name="Bernard K."/>
            <person name="Pacheco A.L."/>
            <person name="Mcdougall C."/>
            <person name="Burtx T."/>
            <person name="Weibe D."/>
            <person name="Tyler S."/>
            <person name="Olson A.B."/>
            <person name="Cnockaert M."/>
            <person name="Eguchi H."/>
            <person name="Kuwahara T."/>
            <person name="Nakayama-Imaohji H."/>
            <person name="Boudewijins M."/>
            <person name="Van Hoecke F."/>
            <person name="Bernier A.-M."/>
            <person name="Vandamme P."/>
        </authorList>
    </citation>
    <scope>NUCLEOTIDE SEQUENCE [LARGE SCALE GENOMIC DNA]</scope>
    <source>
        <strain evidence="3 4">NML 130210</strain>
    </source>
</reference>
<name>A0A0Q1A9V5_9CORY</name>
<keyword evidence="4" id="KW-1185">Reference proteome</keyword>
<dbReference type="SUPFAM" id="SSF52096">
    <property type="entry name" value="ClpP/crotonase"/>
    <property type="match status" value="1"/>
</dbReference>
<evidence type="ECO:0000313" key="3">
    <source>
        <dbReference type="EMBL" id="KQB83576.1"/>
    </source>
</evidence>
<evidence type="ECO:0000259" key="2">
    <source>
        <dbReference type="Pfam" id="PF16113"/>
    </source>
</evidence>
<dbReference type="Gene3D" id="3.90.226.10">
    <property type="entry name" value="2-enoyl-CoA Hydratase, Chain A, domain 1"/>
    <property type="match status" value="1"/>
</dbReference>
<dbReference type="CDD" id="cd06558">
    <property type="entry name" value="crotonase-like"/>
    <property type="match status" value="1"/>
</dbReference>
<dbReference type="STRING" id="1544416.Cocul_01646"/>
<sequence>MTDTTPPVLTLVEQTTGIIRLNRPKALNSLNPEMVRAIARALERWRDDPAITQVLIESAAPKGFCAGGDVRYAREQIMAGNVRHIDEFFAEEYAMNKALAAYPKPYVALIDGVVMGGGLGISAHGSHRVITEKAFASMPEMLIGYITDVGMSWVLQHLPGSSQALGAFLGITSWRLNPTEMLWTGLATHFVPAAELDEVRQEILERGVAVALAGRERPPEGENRLLALLPGIEEAFGHSSWREAEAAARRYPELWEVVEESLREANPASVVAATALFAANSEVDVNQGIDNEARLAAVLRREENFAEGVRAILVDKDHRAAFHPATFADVDEEAYARLLHF</sequence>
<dbReference type="GO" id="GO:0006574">
    <property type="term" value="P:L-valine catabolic process"/>
    <property type="evidence" value="ECO:0007669"/>
    <property type="project" value="TreeGrafter"/>
</dbReference>
<feature type="domain" description="Enoyl-CoA hydratase/isomerase" evidence="2">
    <location>
        <begin position="17"/>
        <end position="338"/>
    </location>
</feature>
<dbReference type="OrthoDB" id="9790967at2"/>
<dbReference type="NCBIfam" id="NF004127">
    <property type="entry name" value="PRK05617.1"/>
    <property type="match status" value="1"/>
</dbReference>
<evidence type="ECO:0000256" key="1">
    <source>
        <dbReference type="ARBA" id="ARBA00022801"/>
    </source>
</evidence>
<dbReference type="InterPro" id="IPR032259">
    <property type="entry name" value="HIBYL-CoA-H"/>
</dbReference>